<evidence type="ECO:0000313" key="1">
    <source>
        <dbReference type="EMBL" id="AER23977.1"/>
    </source>
</evidence>
<reference evidence="1" key="1">
    <citation type="submission" date="2011-09" db="EMBL/GenBank/DDBJ databases">
        <title>A novel amdA gene encoded by the newly isolated Variovorax sp. HH01 strain defines a novel class of cofactor-less aryl malonic acid decarboxylase.</title>
        <authorList>
            <person name="Horn S."/>
            <person name="Maimanakos J."/>
            <person name="Streit W.R."/>
        </authorList>
    </citation>
    <scope>NUCLEOTIDE SEQUENCE</scope>
    <source>
        <strain evidence="1">HH01</strain>
    </source>
</reference>
<organism evidence="1">
    <name type="scientific">Variovorax sp. HH01</name>
    <dbReference type="NCBI Taxonomy" id="1084736"/>
    <lineage>
        <taxon>Bacteria</taxon>
        <taxon>Pseudomonadati</taxon>
        <taxon>Pseudomonadota</taxon>
        <taxon>Betaproteobacteria</taxon>
        <taxon>Burkholderiales</taxon>
        <taxon>Comamonadaceae</taxon>
        <taxon>Variovorax</taxon>
    </lineage>
</organism>
<gene>
    <name evidence="1" type="ORF">var100</name>
</gene>
<sequence>MNLHDYLQLPDSLSVSELRIEIRAKSDAQIRQWEHGYAGRRPGLDYQVAIERATKGLVPVEEWGVGKWMRVADEGWPHAGGRPVWDSARIDAAEEV</sequence>
<proteinExistence type="predicted"/>
<dbReference type="EMBL" id="JN646852">
    <property type="protein sequence ID" value="AER23977.1"/>
    <property type="molecule type" value="Genomic_DNA"/>
</dbReference>
<evidence type="ECO:0008006" key="2">
    <source>
        <dbReference type="Google" id="ProtNLM"/>
    </source>
</evidence>
<dbReference type="AlphaFoldDB" id="I3PCS0"/>
<protein>
    <recommendedName>
        <fullName evidence="2">XRE family transcriptional regulator</fullName>
    </recommendedName>
</protein>
<name>I3PCS0_9BURK</name>
<accession>I3PCS0</accession>